<evidence type="ECO:0000256" key="2">
    <source>
        <dbReference type="ARBA" id="ARBA00009265"/>
    </source>
</evidence>
<dbReference type="GO" id="GO:0031048">
    <property type="term" value="P:regulatory ncRNA-mediated heterochromatin formation"/>
    <property type="evidence" value="ECO:0007669"/>
    <property type="project" value="TreeGrafter"/>
</dbReference>
<proteinExistence type="inferred from homology"/>
<dbReference type="GO" id="GO:0071013">
    <property type="term" value="C:catalytic step 2 spliceosome"/>
    <property type="evidence" value="ECO:0007669"/>
    <property type="project" value="TreeGrafter"/>
</dbReference>
<dbReference type="AlphaFoldDB" id="A0A448X6P2"/>
<sequence>MLFYIHYLRPLYYSSFFLDLLSEYCYWLSDTGYVERALATWQACIEFNCFAPPLPDMPPGTSPADLHQQQMADFEAFWTQSSAGRFGQPDSISWRAWRISHQSDHMTTQQGTCEGEGNLEELAPLKFGWAQQAQDVNRCRVLWSKLTSSVKGELVTPVDIFHQKSLMMLF</sequence>
<dbReference type="Pfam" id="PF08424">
    <property type="entry name" value="NRDE-2"/>
    <property type="match status" value="1"/>
</dbReference>
<comment type="subcellular location">
    <subcellularLocation>
        <location evidence="1">Nucleus</location>
    </subcellularLocation>
</comment>
<keyword evidence="3" id="KW-0539">Nucleus</keyword>
<evidence type="ECO:0000313" key="4">
    <source>
        <dbReference type="EMBL" id="VEL29357.1"/>
    </source>
</evidence>
<dbReference type="GO" id="GO:1902369">
    <property type="term" value="P:negative regulation of RNA catabolic process"/>
    <property type="evidence" value="ECO:0007669"/>
    <property type="project" value="TreeGrafter"/>
</dbReference>
<evidence type="ECO:0000256" key="3">
    <source>
        <dbReference type="ARBA" id="ARBA00023242"/>
    </source>
</evidence>
<dbReference type="PANTHER" id="PTHR13471">
    <property type="entry name" value="TETRATRICOPEPTIDE-LIKE HELICAL"/>
    <property type="match status" value="1"/>
</dbReference>
<gene>
    <name evidence="4" type="ORF">PXEA_LOCUS22797</name>
</gene>
<dbReference type="OrthoDB" id="297219at2759"/>
<name>A0A448X6P2_9PLAT</name>
<dbReference type="EMBL" id="CAAALY010102420">
    <property type="protein sequence ID" value="VEL29357.1"/>
    <property type="molecule type" value="Genomic_DNA"/>
</dbReference>
<comment type="caution">
    <text evidence="4">The sequence shown here is derived from an EMBL/GenBank/DDBJ whole genome shotgun (WGS) entry which is preliminary data.</text>
</comment>
<evidence type="ECO:0000313" key="5">
    <source>
        <dbReference type="Proteomes" id="UP000784294"/>
    </source>
</evidence>
<evidence type="ECO:0000256" key="1">
    <source>
        <dbReference type="ARBA" id="ARBA00004123"/>
    </source>
</evidence>
<comment type="similarity">
    <text evidence="2">Belongs to the NRDE2 family.</text>
</comment>
<keyword evidence="5" id="KW-1185">Reference proteome</keyword>
<dbReference type="InterPro" id="IPR013633">
    <property type="entry name" value="NRDE-2"/>
</dbReference>
<dbReference type="Proteomes" id="UP000784294">
    <property type="component" value="Unassembled WGS sequence"/>
</dbReference>
<accession>A0A448X6P2</accession>
<reference evidence="4" key="1">
    <citation type="submission" date="2018-11" db="EMBL/GenBank/DDBJ databases">
        <authorList>
            <consortium name="Pathogen Informatics"/>
        </authorList>
    </citation>
    <scope>NUCLEOTIDE SEQUENCE</scope>
</reference>
<organism evidence="4 5">
    <name type="scientific">Protopolystoma xenopodis</name>
    <dbReference type="NCBI Taxonomy" id="117903"/>
    <lineage>
        <taxon>Eukaryota</taxon>
        <taxon>Metazoa</taxon>
        <taxon>Spiralia</taxon>
        <taxon>Lophotrochozoa</taxon>
        <taxon>Platyhelminthes</taxon>
        <taxon>Monogenea</taxon>
        <taxon>Polyopisthocotylea</taxon>
        <taxon>Polystomatidea</taxon>
        <taxon>Polystomatidae</taxon>
        <taxon>Protopolystoma</taxon>
    </lineage>
</organism>
<protein>
    <submittedName>
        <fullName evidence="4">Uncharacterized protein</fullName>
    </submittedName>
</protein>
<dbReference type="PANTHER" id="PTHR13471:SF0">
    <property type="entry name" value="NUCLEAR EXOSOME REGULATOR NRDE2"/>
    <property type="match status" value="1"/>
</dbReference>